<proteinExistence type="inferred from homology"/>
<evidence type="ECO:0000256" key="8">
    <source>
        <dbReference type="ARBA" id="ARBA00047391"/>
    </source>
</evidence>
<dbReference type="GO" id="GO:0000050">
    <property type="term" value="P:urea cycle"/>
    <property type="evidence" value="ECO:0007669"/>
    <property type="project" value="UniProtKB-UniPathway"/>
</dbReference>
<feature type="binding site" evidence="10">
    <location>
        <position position="133"/>
    </location>
    <ligand>
        <name>Mn(2+)</name>
        <dbReference type="ChEBI" id="CHEBI:29035"/>
        <label>1</label>
    </ligand>
</feature>
<dbReference type="EMBL" id="SNXW01000003">
    <property type="protein sequence ID" value="TDP84825.1"/>
    <property type="molecule type" value="Genomic_DNA"/>
</dbReference>
<feature type="binding site" evidence="10">
    <location>
        <position position="234"/>
    </location>
    <ligand>
        <name>Mn(2+)</name>
        <dbReference type="ChEBI" id="CHEBI:29035"/>
        <label>2</label>
    </ligand>
</feature>
<dbReference type="Gene3D" id="3.40.800.10">
    <property type="entry name" value="Ureohydrolase domain"/>
    <property type="match status" value="1"/>
</dbReference>
<protein>
    <recommendedName>
        <fullName evidence="3 9">Arginase</fullName>
        <ecNumber evidence="2 9">3.5.3.1</ecNumber>
    </recommendedName>
</protein>
<evidence type="ECO:0000256" key="11">
    <source>
        <dbReference type="PROSITE-ProRule" id="PRU00742"/>
    </source>
</evidence>
<keyword evidence="7 10" id="KW-0464">Manganese</keyword>
<dbReference type="GO" id="GO:0004053">
    <property type="term" value="F:arginase activity"/>
    <property type="evidence" value="ECO:0007669"/>
    <property type="project" value="UniProtKB-UniRule"/>
</dbReference>
<evidence type="ECO:0000256" key="9">
    <source>
        <dbReference type="NCBIfam" id="TIGR01229"/>
    </source>
</evidence>
<evidence type="ECO:0000256" key="13">
    <source>
        <dbReference type="RuleBase" id="RU361159"/>
    </source>
</evidence>
<feature type="binding site" evidence="10">
    <location>
        <position position="135"/>
    </location>
    <ligand>
        <name>Mn(2+)</name>
        <dbReference type="ChEBI" id="CHEBI:29035"/>
        <label>1</label>
    </ligand>
</feature>
<name>A0A4R6RFF3_9BURK</name>
<dbReference type="SUPFAM" id="SSF52768">
    <property type="entry name" value="Arginase/deacetylase"/>
    <property type="match status" value="1"/>
</dbReference>
<evidence type="ECO:0000256" key="4">
    <source>
        <dbReference type="ARBA" id="ARBA00022503"/>
    </source>
</evidence>
<dbReference type="InterPro" id="IPR023696">
    <property type="entry name" value="Ureohydrolase_dom_sf"/>
</dbReference>
<evidence type="ECO:0000313" key="15">
    <source>
        <dbReference type="Proteomes" id="UP000294593"/>
    </source>
</evidence>
<dbReference type="UniPathway" id="UPA00158">
    <property type="reaction ID" value="UER00270"/>
</dbReference>
<comment type="pathway">
    <text evidence="1">Nitrogen metabolism; urea cycle; L-ornithine and urea from L-arginine: step 1/1.</text>
</comment>
<evidence type="ECO:0000256" key="7">
    <source>
        <dbReference type="ARBA" id="ARBA00023211"/>
    </source>
</evidence>
<dbReference type="CDD" id="cd09989">
    <property type="entry name" value="Arginase"/>
    <property type="match status" value="1"/>
</dbReference>
<dbReference type="GO" id="GO:0005737">
    <property type="term" value="C:cytoplasm"/>
    <property type="evidence" value="ECO:0007669"/>
    <property type="project" value="TreeGrafter"/>
</dbReference>
<dbReference type="PROSITE" id="PS51409">
    <property type="entry name" value="ARGINASE_2"/>
    <property type="match status" value="1"/>
</dbReference>
<evidence type="ECO:0000256" key="6">
    <source>
        <dbReference type="ARBA" id="ARBA00022801"/>
    </source>
</evidence>
<dbReference type="Proteomes" id="UP000294593">
    <property type="component" value="Unassembled WGS sequence"/>
</dbReference>
<gene>
    <name evidence="14" type="ORF">EV672_103399</name>
</gene>
<organism evidence="14 15">
    <name type="scientific">Aquabacterium commune</name>
    <dbReference type="NCBI Taxonomy" id="70586"/>
    <lineage>
        <taxon>Bacteria</taxon>
        <taxon>Pseudomonadati</taxon>
        <taxon>Pseudomonadota</taxon>
        <taxon>Betaproteobacteria</taxon>
        <taxon>Burkholderiales</taxon>
        <taxon>Aquabacterium</taxon>
    </lineage>
</organism>
<comment type="similarity">
    <text evidence="11 12">Belongs to the arginase family.</text>
</comment>
<evidence type="ECO:0000256" key="5">
    <source>
        <dbReference type="ARBA" id="ARBA00022723"/>
    </source>
</evidence>
<dbReference type="PROSITE" id="PS01053">
    <property type="entry name" value="ARGINASE_1"/>
    <property type="match status" value="1"/>
</dbReference>
<keyword evidence="5 10" id="KW-0479">Metal-binding</keyword>
<dbReference type="PANTHER" id="PTHR43782:SF3">
    <property type="entry name" value="ARGINASE"/>
    <property type="match status" value="1"/>
</dbReference>
<feature type="binding site" evidence="10">
    <location>
        <position position="104"/>
    </location>
    <ligand>
        <name>Mn(2+)</name>
        <dbReference type="ChEBI" id="CHEBI:29035"/>
        <label>1</label>
    </ligand>
</feature>
<dbReference type="OrthoDB" id="9789727at2"/>
<dbReference type="FunFam" id="3.40.800.10:FF:000012">
    <property type="entry name" value="Arginase"/>
    <property type="match status" value="1"/>
</dbReference>
<keyword evidence="6 12" id="KW-0378">Hydrolase</keyword>
<dbReference type="PIRSF" id="PIRSF036979">
    <property type="entry name" value="Arginase"/>
    <property type="match status" value="1"/>
</dbReference>
<dbReference type="PRINTS" id="PR00116">
    <property type="entry name" value="ARGINASE"/>
</dbReference>
<evidence type="ECO:0000256" key="2">
    <source>
        <dbReference type="ARBA" id="ARBA00012168"/>
    </source>
</evidence>
<dbReference type="GO" id="GO:0030145">
    <property type="term" value="F:manganese ion binding"/>
    <property type="evidence" value="ECO:0007669"/>
    <property type="project" value="TreeGrafter"/>
</dbReference>
<dbReference type="GO" id="GO:0006525">
    <property type="term" value="P:arginine metabolic process"/>
    <property type="evidence" value="ECO:0007669"/>
    <property type="project" value="UniProtKB-KW"/>
</dbReference>
<feature type="binding site" evidence="10">
    <location>
        <position position="236"/>
    </location>
    <ligand>
        <name>Mn(2+)</name>
        <dbReference type="ChEBI" id="CHEBI:29035"/>
        <label>1</label>
    </ligand>
</feature>
<dbReference type="InterPro" id="IPR014033">
    <property type="entry name" value="Arginase"/>
</dbReference>
<evidence type="ECO:0000256" key="12">
    <source>
        <dbReference type="RuleBase" id="RU003684"/>
    </source>
</evidence>
<comment type="caution">
    <text evidence="14">The sequence shown here is derived from an EMBL/GenBank/DDBJ whole genome shotgun (WGS) entry which is preliminary data.</text>
</comment>
<evidence type="ECO:0000256" key="1">
    <source>
        <dbReference type="ARBA" id="ARBA00005098"/>
    </source>
</evidence>
<accession>A0A4R6RFF3</accession>
<evidence type="ECO:0000256" key="3">
    <source>
        <dbReference type="ARBA" id="ARBA00018123"/>
    </source>
</evidence>
<keyword evidence="15" id="KW-1185">Reference proteome</keyword>
<dbReference type="PANTHER" id="PTHR43782">
    <property type="entry name" value="ARGINASE"/>
    <property type="match status" value="1"/>
</dbReference>
<evidence type="ECO:0000313" key="14">
    <source>
        <dbReference type="EMBL" id="TDP84825.1"/>
    </source>
</evidence>
<dbReference type="EC" id="3.5.3.1" evidence="2 9"/>
<dbReference type="Pfam" id="PF00491">
    <property type="entry name" value="Arginase"/>
    <property type="match status" value="1"/>
</dbReference>
<dbReference type="AlphaFoldDB" id="A0A4R6RFF3"/>
<keyword evidence="4 13" id="KW-0056">Arginine metabolism</keyword>
<sequence>MSPQIPARPAVSLIGVPTDVGAGRIGARMGPSALRVAGIVQAMADFGIDVRDCGDLHGPDNPEQPAVGGFRHLTEVARWNQLLHEATLAELRAGRLPLMLGGDHSLAMGSISAVARHCRDTGRRLRVLWLDAHADLNTATLTPSGNLHGMPVACLCGHGPAELTGIGGHSPALSPQDIRQIGIRSVDPGEKRFVHELGIEVFDMRFIDENGMRHTMAQALLGLDERTHLHVSLDVDFLDPDIAPGVGTTVRGGPTYREAQLCMEMIADTGRLGSLDVVELNPALDVRNQTAELAVDLIQSLFGKSTLMRTPEPPRREPTG</sequence>
<comment type="cofactor">
    <cofactor evidence="10 13">
        <name>Mn(2+)</name>
        <dbReference type="ChEBI" id="CHEBI:29035"/>
    </cofactor>
    <text evidence="10 13">Binds 2 manganese ions per subunit.</text>
</comment>
<feature type="binding site" evidence="10">
    <location>
        <position position="131"/>
    </location>
    <ligand>
        <name>Mn(2+)</name>
        <dbReference type="ChEBI" id="CHEBI:29035"/>
        <label>1</label>
    </ligand>
</feature>
<evidence type="ECO:0000256" key="10">
    <source>
        <dbReference type="PIRSR" id="PIRSR036979-1"/>
    </source>
</evidence>
<dbReference type="NCBIfam" id="TIGR01229">
    <property type="entry name" value="rocF_arginase"/>
    <property type="match status" value="1"/>
</dbReference>
<dbReference type="InterPro" id="IPR006035">
    <property type="entry name" value="Ureohydrolase"/>
</dbReference>
<comment type="catalytic activity">
    <reaction evidence="8 13">
        <text>L-arginine + H2O = urea + L-ornithine</text>
        <dbReference type="Rhea" id="RHEA:20569"/>
        <dbReference type="ChEBI" id="CHEBI:15377"/>
        <dbReference type="ChEBI" id="CHEBI:16199"/>
        <dbReference type="ChEBI" id="CHEBI:32682"/>
        <dbReference type="ChEBI" id="CHEBI:46911"/>
        <dbReference type="EC" id="3.5.3.1"/>
    </reaction>
</comment>
<reference evidence="14 15" key="1">
    <citation type="submission" date="2019-03" db="EMBL/GenBank/DDBJ databases">
        <title>Genomic Encyclopedia of Type Strains, Phase IV (KMG-IV): sequencing the most valuable type-strain genomes for metagenomic binning, comparative biology and taxonomic classification.</title>
        <authorList>
            <person name="Goeker M."/>
        </authorList>
    </citation>
    <scope>NUCLEOTIDE SEQUENCE [LARGE SCALE GENOMIC DNA]</scope>
    <source>
        <strain evidence="14 15">DSM 11901</strain>
    </source>
</reference>
<dbReference type="RefSeq" id="WP_133608099.1">
    <property type="nucleotide sequence ID" value="NZ_SNXW01000003.1"/>
</dbReference>
<dbReference type="InterPro" id="IPR020855">
    <property type="entry name" value="Ureohydrolase_Mn_BS"/>
</dbReference>